<reference evidence="11 12" key="1">
    <citation type="submission" date="2015-05" db="EMBL/GenBank/DDBJ databases">
        <title>Draft genome sequence of Microvirga vignae strain BR3299, a novel nitrogen fixing bacteria isolated from Brazil semi-aired region.</title>
        <authorList>
            <person name="Zilli J.E."/>
            <person name="Passos S.R."/>
            <person name="Leite J."/>
            <person name="Baldani J.I."/>
            <person name="Xavier G.R."/>
            <person name="Rumjaneck N.G."/>
            <person name="Simoes-Araujo J.L."/>
        </authorList>
    </citation>
    <scope>NUCLEOTIDE SEQUENCE [LARGE SCALE GENOMIC DNA]</scope>
    <source>
        <strain evidence="11 12">BR3299</strain>
    </source>
</reference>
<dbReference type="GO" id="GO:0050427">
    <property type="term" value="P:3'-phosphoadenosine 5'-phosphosulfate metabolic process"/>
    <property type="evidence" value="ECO:0007669"/>
    <property type="project" value="TreeGrafter"/>
</dbReference>
<comment type="subcellular location">
    <subcellularLocation>
        <location evidence="9">Cell inner membrane</location>
        <topology evidence="9">Peripheral membrane protein</topology>
        <orientation evidence="9">Cytoplasmic side</orientation>
    </subcellularLocation>
</comment>
<dbReference type="EMBL" id="LCYG01000020">
    <property type="protein sequence ID" value="KLK93396.1"/>
    <property type="molecule type" value="Genomic_DNA"/>
</dbReference>
<feature type="binding site" evidence="10">
    <location>
        <position position="69"/>
    </location>
    <ligand>
        <name>Mg(2+)</name>
        <dbReference type="ChEBI" id="CHEBI:18420"/>
        <label>1</label>
        <note>catalytic</note>
    </ligand>
</feature>
<evidence type="ECO:0000256" key="2">
    <source>
        <dbReference type="ARBA" id="ARBA00005289"/>
    </source>
</evidence>
<comment type="similarity">
    <text evidence="2 9">Belongs to the inositol monophosphatase superfamily. CysQ family.</text>
</comment>
<dbReference type="OrthoDB" id="9785695at2"/>
<dbReference type="PATRIC" id="fig|1225564.3.peg.2342"/>
<evidence type="ECO:0000256" key="3">
    <source>
        <dbReference type="ARBA" id="ARBA00022475"/>
    </source>
</evidence>
<feature type="binding site" evidence="9">
    <location>
        <position position="91"/>
    </location>
    <ligand>
        <name>Mg(2+)</name>
        <dbReference type="ChEBI" id="CHEBI:18420"/>
        <label>2</label>
    </ligand>
</feature>
<dbReference type="GO" id="GO:0005886">
    <property type="term" value="C:plasma membrane"/>
    <property type="evidence" value="ECO:0007669"/>
    <property type="project" value="UniProtKB-SubCell"/>
</dbReference>
<name>A0A0H1REY3_9HYPH</name>
<evidence type="ECO:0000256" key="5">
    <source>
        <dbReference type="ARBA" id="ARBA00022723"/>
    </source>
</evidence>
<gene>
    <name evidence="9" type="primary">cysQ</name>
    <name evidence="11" type="ORF">AA309_08665</name>
</gene>
<dbReference type="PRINTS" id="PR00377">
    <property type="entry name" value="IMPHPHTASES"/>
</dbReference>
<dbReference type="GO" id="GO:0000103">
    <property type="term" value="P:sulfate assimilation"/>
    <property type="evidence" value="ECO:0007669"/>
    <property type="project" value="TreeGrafter"/>
</dbReference>
<evidence type="ECO:0000256" key="7">
    <source>
        <dbReference type="ARBA" id="ARBA00022842"/>
    </source>
</evidence>
<sequence length="279" mass="29498">MISENPVHDAMIAAALAAGKAILSHYSQEATEARLKVDSSPVTAADEAAEAEIIKILSTHVPSIPIISEEQASAGTIPPESERFFLVDPLDGTKEFISRNGEFTVNIALVNGVEAVAGVVYAPALSRIFFGAIGKGAWEANVTQDKDLIWRSIQAREIPDEGLVAVASRSHAGAETDAYLKLFNVLNRVSAGSSLKFCLIAAGEADIYPRLGRTMEWDTAAGHALLSAAGGCVRTLDGIDLTYGKRNQVSDSAFANPHFIAFASSDLVSFKHKTASAVA</sequence>
<dbReference type="Pfam" id="PF00459">
    <property type="entry name" value="Inositol_P"/>
    <property type="match status" value="1"/>
</dbReference>
<dbReference type="InterPro" id="IPR050725">
    <property type="entry name" value="CysQ/Inositol_MonoPase"/>
</dbReference>
<feature type="binding site" evidence="10">
    <location>
        <position position="91"/>
    </location>
    <ligand>
        <name>Mg(2+)</name>
        <dbReference type="ChEBI" id="CHEBI:18420"/>
        <label>1</label>
        <note>catalytic</note>
    </ligand>
</feature>
<feature type="binding site" evidence="9">
    <location>
        <position position="218"/>
    </location>
    <ligand>
        <name>substrate</name>
    </ligand>
</feature>
<dbReference type="InterPro" id="IPR000760">
    <property type="entry name" value="Inositol_monophosphatase-like"/>
</dbReference>
<evidence type="ECO:0000256" key="9">
    <source>
        <dbReference type="HAMAP-Rule" id="MF_02095"/>
    </source>
</evidence>
<dbReference type="PROSITE" id="PS00629">
    <property type="entry name" value="IMP_1"/>
    <property type="match status" value="1"/>
</dbReference>
<evidence type="ECO:0000256" key="1">
    <source>
        <dbReference type="ARBA" id="ARBA00001625"/>
    </source>
</evidence>
<dbReference type="InterPro" id="IPR020583">
    <property type="entry name" value="Inositol_monoP_metal-BS"/>
</dbReference>
<dbReference type="AlphaFoldDB" id="A0A0H1REY3"/>
<dbReference type="Gene3D" id="3.40.190.80">
    <property type="match status" value="1"/>
</dbReference>
<feature type="binding site" evidence="9">
    <location>
        <position position="69"/>
    </location>
    <ligand>
        <name>Mg(2+)</name>
        <dbReference type="ChEBI" id="CHEBI:18420"/>
        <label>1</label>
    </ligand>
</feature>
<dbReference type="GO" id="GO:0000287">
    <property type="term" value="F:magnesium ion binding"/>
    <property type="evidence" value="ECO:0007669"/>
    <property type="project" value="UniProtKB-UniRule"/>
</dbReference>
<dbReference type="PROSITE" id="PS00630">
    <property type="entry name" value="IMP_2"/>
    <property type="match status" value="1"/>
</dbReference>
<dbReference type="STRING" id="1225564.AA309_08665"/>
<feature type="binding site" evidence="10">
    <location>
        <position position="90"/>
    </location>
    <ligand>
        <name>Mg(2+)</name>
        <dbReference type="ChEBI" id="CHEBI:18420"/>
        <label>2</label>
    </ligand>
</feature>
<keyword evidence="12" id="KW-1185">Reference proteome</keyword>
<dbReference type="HAMAP" id="MF_02095">
    <property type="entry name" value="CysQ"/>
    <property type="match status" value="1"/>
</dbReference>
<evidence type="ECO:0000313" key="12">
    <source>
        <dbReference type="Proteomes" id="UP000035489"/>
    </source>
</evidence>
<dbReference type="CDD" id="cd01638">
    <property type="entry name" value="CysQ"/>
    <property type="match status" value="1"/>
</dbReference>
<dbReference type="PANTHER" id="PTHR43028">
    <property type="entry name" value="3'(2'),5'-BISPHOSPHATE NUCLEOTIDASE 1"/>
    <property type="match status" value="1"/>
</dbReference>
<keyword evidence="6 9" id="KW-0378">Hydrolase</keyword>
<proteinExistence type="inferred from homology"/>
<evidence type="ECO:0000256" key="4">
    <source>
        <dbReference type="ARBA" id="ARBA00022519"/>
    </source>
</evidence>
<evidence type="ECO:0000256" key="6">
    <source>
        <dbReference type="ARBA" id="ARBA00022801"/>
    </source>
</evidence>
<dbReference type="RefSeq" id="WP_047188599.1">
    <property type="nucleotide sequence ID" value="NZ_LCYG01000020.1"/>
</dbReference>
<evidence type="ECO:0000256" key="8">
    <source>
        <dbReference type="ARBA" id="ARBA00023136"/>
    </source>
</evidence>
<dbReference type="GO" id="GO:0046854">
    <property type="term" value="P:phosphatidylinositol phosphate biosynthetic process"/>
    <property type="evidence" value="ECO:0007669"/>
    <property type="project" value="InterPro"/>
</dbReference>
<feature type="binding site" evidence="9">
    <location>
        <position position="90"/>
    </location>
    <ligand>
        <name>Mg(2+)</name>
        <dbReference type="ChEBI" id="CHEBI:18420"/>
        <label>1</label>
    </ligand>
</feature>
<keyword evidence="7 9" id="KW-0460">Magnesium</keyword>
<dbReference type="EC" id="3.1.3.7" evidence="9"/>
<dbReference type="PANTHER" id="PTHR43028:SF5">
    <property type="entry name" value="3'(2'),5'-BISPHOSPHATE NUCLEOTIDASE 1"/>
    <property type="match status" value="1"/>
</dbReference>
<feature type="binding site" evidence="9">
    <location>
        <position position="218"/>
    </location>
    <ligand>
        <name>Mg(2+)</name>
        <dbReference type="ChEBI" id="CHEBI:18420"/>
        <label>2</label>
    </ligand>
</feature>
<dbReference type="InterPro" id="IPR006240">
    <property type="entry name" value="CysQ"/>
</dbReference>
<keyword evidence="5 9" id="KW-0479">Metal-binding</keyword>
<dbReference type="NCBIfam" id="TIGR01331">
    <property type="entry name" value="bisphos_cysQ"/>
    <property type="match status" value="1"/>
</dbReference>
<keyword evidence="8 9" id="KW-0472">Membrane</keyword>
<dbReference type="SUPFAM" id="SSF56655">
    <property type="entry name" value="Carbohydrate phosphatase"/>
    <property type="match status" value="1"/>
</dbReference>
<comment type="cofactor">
    <cofactor evidence="9 10">
        <name>Mg(2+)</name>
        <dbReference type="ChEBI" id="CHEBI:18420"/>
    </cofactor>
</comment>
<feature type="binding site" evidence="9">
    <location>
        <position position="88"/>
    </location>
    <ligand>
        <name>Mg(2+)</name>
        <dbReference type="ChEBI" id="CHEBI:18420"/>
        <label>1</label>
    </ligand>
</feature>
<dbReference type="GO" id="GO:0008441">
    <property type="term" value="F:3'(2'),5'-bisphosphate nucleotidase activity"/>
    <property type="evidence" value="ECO:0007669"/>
    <property type="project" value="UniProtKB-UniRule"/>
</dbReference>
<protein>
    <recommendedName>
        <fullName evidence="9">3'(2'),5'-bisphosphate nucleotidase CysQ</fullName>
        <ecNumber evidence="9">3.1.3.7</ecNumber>
    </recommendedName>
    <alternativeName>
        <fullName evidence="9">3'(2'),5-bisphosphonucleoside 3'(2')-phosphohydrolase</fullName>
    </alternativeName>
    <alternativeName>
        <fullName evidence="9">3'-phosphoadenosine 5'-phosphate phosphatase</fullName>
        <shortName evidence="9">PAP phosphatase</shortName>
    </alternativeName>
</protein>
<keyword evidence="4 9" id="KW-0997">Cell inner membrane</keyword>
<comment type="caution">
    <text evidence="11">The sequence shown here is derived from an EMBL/GenBank/DDBJ whole genome shotgun (WGS) entry which is preliminary data.</text>
</comment>
<comment type="catalytic activity">
    <reaction evidence="1 9">
        <text>adenosine 3',5'-bisphosphate + H2O = AMP + phosphate</text>
        <dbReference type="Rhea" id="RHEA:10040"/>
        <dbReference type="ChEBI" id="CHEBI:15377"/>
        <dbReference type="ChEBI" id="CHEBI:43474"/>
        <dbReference type="ChEBI" id="CHEBI:58343"/>
        <dbReference type="ChEBI" id="CHEBI:456215"/>
        <dbReference type="EC" id="3.1.3.7"/>
    </reaction>
</comment>
<feature type="binding site" evidence="10">
    <location>
        <position position="88"/>
    </location>
    <ligand>
        <name>Mg(2+)</name>
        <dbReference type="ChEBI" id="CHEBI:18420"/>
        <label>1</label>
        <note>catalytic</note>
    </ligand>
</feature>
<dbReference type="Gene3D" id="3.30.540.10">
    <property type="entry name" value="Fructose-1,6-Bisphosphatase, subunit A, domain 1"/>
    <property type="match status" value="1"/>
</dbReference>
<feature type="binding site" evidence="9">
    <location>
        <position position="69"/>
    </location>
    <ligand>
        <name>substrate</name>
    </ligand>
</feature>
<evidence type="ECO:0000313" key="11">
    <source>
        <dbReference type="EMBL" id="KLK93396.1"/>
    </source>
</evidence>
<feature type="binding site" evidence="9">
    <location>
        <begin position="90"/>
        <end position="93"/>
    </location>
    <ligand>
        <name>substrate</name>
    </ligand>
</feature>
<keyword evidence="3 9" id="KW-1003">Cell membrane</keyword>
<dbReference type="Proteomes" id="UP000035489">
    <property type="component" value="Unassembled WGS sequence"/>
</dbReference>
<feature type="binding site" evidence="9">
    <location>
        <position position="88"/>
    </location>
    <ligand>
        <name>Mg(2+)</name>
        <dbReference type="ChEBI" id="CHEBI:18420"/>
        <label>2</label>
    </ligand>
</feature>
<feature type="binding site" evidence="10">
    <location>
        <position position="218"/>
    </location>
    <ligand>
        <name>Mg(2+)</name>
        <dbReference type="ChEBI" id="CHEBI:18420"/>
        <label>1</label>
        <note>catalytic</note>
    </ligand>
</feature>
<organism evidence="11 12">
    <name type="scientific">Microvirga vignae</name>
    <dbReference type="NCBI Taxonomy" id="1225564"/>
    <lineage>
        <taxon>Bacteria</taxon>
        <taxon>Pseudomonadati</taxon>
        <taxon>Pseudomonadota</taxon>
        <taxon>Alphaproteobacteria</taxon>
        <taxon>Hyphomicrobiales</taxon>
        <taxon>Methylobacteriaceae</taxon>
        <taxon>Microvirga</taxon>
    </lineage>
</organism>
<accession>A0A0H1REY3</accession>
<comment type="function">
    <text evidence="9">Converts adenosine-3',5'-bisphosphate (PAP) to AMP.</text>
</comment>
<dbReference type="InterPro" id="IPR020550">
    <property type="entry name" value="Inositol_monophosphatase_CS"/>
</dbReference>
<evidence type="ECO:0000256" key="10">
    <source>
        <dbReference type="PIRSR" id="PIRSR600760-2"/>
    </source>
</evidence>